<protein>
    <submittedName>
        <fullName evidence="1">Uncharacterized protein</fullName>
    </submittedName>
</protein>
<keyword evidence="2" id="KW-1185">Reference proteome</keyword>
<sequence length="126" mass="13488">MLSLRASKSAEPRNPVSVRSSTMLETVTRLPSGGGGGGFAATALRDLTSFECSVQPNRSLPLRPPPTPRRISTASTGRTIKRQPSLHSADENDEKAIPDDSVAAVPQSKENLTPQLRVRVQPDKST</sequence>
<evidence type="ECO:0000313" key="1">
    <source>
        <dbReference type="EMBL" id="KAJ8679867.1"/>
    </source>
</evidence>
<comment type="caution">
    <text evidence="1">The sequence shown here is derived from an EMBL/GenBank/DDBJ whole genome shotgun (WGS) entry which is preliminary data.</text>
</comment>
<dbReference type="Proteomes" id="UP001239111">
    <property type="component" value="Chromosome 2"/>
</dbReference>
<gene>
    <name evidence="1" type="ORF">QAD02_015654</name>
</gene>
<reference evidence="1" key="1">
    <citation type="submission" date="2023-04" db="EMBL/GenBank/DDBJ databases">
        <title>A chromosome-level genome assembly of the parasitoid wasp Eretmocerus hayati.</title>
        <authorList>
            <person name="Zhong Y."/>
            <person name="Liu S."/>
            <person name="Liu Y."/>
        </authorList>
    </citation>
    <scope>NUCLEOTIDE SEQUENCE</scope>
    <source>
        <strain evidence="1">ZJU_SS_LIU_2023</strain>
    </source>
</reference>
<feature type="non-terminal residue" evidence="1">
    <location>
        <position position="126"/>
    </location>
</feature>
<proteinExistence type="predicted"/>
<dbReference type="EMBL" id="CM056742">
    <property type="protein sequence ID" value="KAJ8679867.1"/>
    <property type="molecule type" value="Genomic_DNA"/>
</dbReference>
<accession>A0ACC2P992</accession>
<organism evidence="1 2">
    <name type="scientific">Eretmocerus hayati</name>
    <dbReference type="NCBI Taxonomy" id="131215"/>
    <lineage>
        <taxon>Eukaryota</taxon>
        <taxon>Metazoa</taxon>
        <taxon>Ecdysozoa</taxon>
        <taxon>Arthropoda</taxon>
        <taxon>Hexapoda</taxon>
        <taxon>Insecta</taxon>
        <taxon>Pterygota</taxon>
        <taxon>Neoptera</taxon>
        <taxon>Endopterygota</taxon>
        <taxon>Hymenoptera</taxon>
        <taxon>Apocrita</taxon>
        <taxon>Proctotrupomorpha</taxon>
        <taxon>Chalcidoidea</taxon>
        <taxon>Aphelinidae</taxon>
        <taxon>Aphelininae</taxon>
        <taxon>Eretmocerus</taxon>
    </lineage>
</organism>
<name>A0ACC2P992_9HYME</name>
<evidence type="ECO:0000313" key="2">
    <source>
        <dbReference type="Proteomes" id="UP001239111"/>
    </source>
</evidence>